<reference evidence="7 8" key="1">
    <citation type="submission" date="2024-01" db="EMBL/GenBank/DDBJ databases">
        <title>Pedobacter sp. nov., isolated from fresh soil.</title>
        <authorList>
            <person name="Le N.T.T."/>
        </authorList>
    </citation>
    <scope>NUCLEOTIDE SEQUENCE [LARGE SCALE GENOMIC DNA]</scope>
    <source>
        <strain evidence="7 8">KR3-3</strain>
    </source>
</reference>
<dbReference type="Pfam" id="PF21252">
    <property type="entry name" value="Glyco_hydro_109_C"/>
    <property type="match status" value="1"/>
</dbReference>
<evidence type="ECO:0000259" key="6">
    <source>
        <dbReference type="PROSITE" id="PS50206"/>
    </source>
</evidence>
<dbReference type="InterPro" id="IPR036291">
    <property type="entry name" value="NAD(P)-bd_dom_sf"/>
</dbReference>
<dbReference type="Pfam" id="PF01408">
    <property type="entry name" value="GFO_IDH_MocA"/>
    <property type="match status" value="1"/>
</dbReference>
<keyword evidence="5" id="KW-0326">Glycosidase</keyword>
<evidence type="ECO:0000256" key="3">
    <source>
        <dbReference type="ARBA" id="ARBA00022801"/>
    </source>
</evidence>
<dbReference type="RefSeq" id="WP_330107034.1">
    <property type="nucleotide sequence ID" value="NZ_JAZDQT010000001.1"/>
</dbReference>
<dbReference type="NCBIfam" id="TIGR01409">
    <property type="entry name" value="TAT_signal_seq"/>
    <property type="match status" value="1"/>
</dbReference>
<keyword evidence="8" id="KW-1185">Reference proteome</keyword>
<dbReference type="PROSITE" id="PS50206">
    <property type="entry name" value="RHODANESE_3"/>
    <property type="match status" value="1"/>
</dbReference>
<dbReference type="Proteomes" id="UP001336835">
    <property type="component" value="Unassembled WGS sequence"/>
</dbReference>
<dbReference type="Gene3D" id="3.40.50.720">
    <property type="entry name" value="NAD(P)-binding Rossmann-like Domain"/>
    <property type="match status" value="1"/>
</dbReference>
<evidence type="ECO:0000313" key="8">
    <source>
        <dbReference type="Proteomes" id="UP001336835"/>
    </source>
</evidence>
<name>A0ABU7I5C6_9SPHI</name>
<sequence length="449" mass="50093">MERRDFIKNSAMAGAAFSILPTGRLFAADKGKVRLGYIGVGARGMSHISEGCLRDDVEIVAICDTQESSLKGCRSFIAKNGRPPAVEYTGGLDAYKKLLDRKDIDAVIIATPWQFHRDQAVDAMKAGKYVGCEVIAGLTVQDHWDIVNTSEKTGMPYMTLENVCYRRDVMAVLNMVRQNLFGEIVHYEGGYQHNLRNVLFNNGKQYYGGGVEYGPKALSEAQWRTQFNIDVDGDLYPTHGVGPIMQCANINRGNRFTNLVSFSSKARGLASYVNDLSPGHPNSKINYKNGDVTTTMINCANGETVLLSHDTHLPRPYSLGFRVQGTEGIWMDVNKSIYIEKQAKKNDVWEPAQPWLDKYDHPLWKKYEKEAVGAGHGGMDWFVFNGFIEAVKQKKQTPIDVYDSVTMSVITPLSTKSLKEGNAPQKFPDFTKGKWAERKNTFALDDSGL</sequence>
<dbReference type="InterPro" id="IPR019546">
    <property type="entry name" value="TAT_signal_bac_arc"/>
</dbReference>
<dbReference type="PANTHER" id="PTHR43818:SF1">
    <property type="entry name" value="GLYCOSYL HYDROLASE FAMILY 109 PROTEIN"/>
    <property type="match status" value="1"/>
</dbReference>
<evidence type="ECO:0000313" key="7">
    <source>
        <dbReference type="EMBL" id="MEE1944671.1"/>
    </source>
</evidence>
<keyword evidence="4" id="KW-0520">NAD</keyword>
<comment type="cofactor">
    <cofactor evidence="1">
        <name>NAD(+)</name>
        <dbReference type="ChEBI" id="CHEBI:57540"/>
    </cofactor>
</comment>
<comment type="caution">
    <text evidence="7">The sequence shown here is derived from an EMBL/GenBank/DDBJ whole genome shotgun (WGS) entry which is preliminary data.</text>
</comment>
<evidence type="ECO:0000256" key="2">
    <source>
        <dbReference type="ARBA" id="ARBA00009329"/>
    </source>
</evidence>
<evidence type="ECO:0000256" key="5">
    <source>
        <dbReference type="ARBA" id="ARBA00023295"/>
    </source>
</evidence>
<feature type="domain" description="Rhodanese" evidence="6">
    <location>
        <begin position="53"/>
        <end position="104"/>
    </location>
</feature>
<keyword evidence="3" id="KW-0378">Hydrolase</keyword>
<accession>A0ABU7I5C6</accession>
<organism evidence="7 8">
    <name type="scientific">Pedobacter albus</name>
    <dbReference type="NCBI Taxonomy" id="3113905"/>
    <lineage>
        <taxon>Bacteria</taxon>
        <taxon>Pseudomonadati</taxon>
        <taxon>Bacteroidota</taxon>
        <taxon>Sphingobacteriia</taxon>
        <taxon>Sphingobacteriales</taxon>
        <taxon>Sphingobacteriaceae</taxon>
        <taxon>Pedobacter</taxon>
    </lineage>
</organism>
<proteinExistence type="inferred from homology"/>
<dbReference type="InterPro" id="IPR000683">
    <property type="entry name" value="Gfo/Idh/MocA-like_OxRdtase_N"/>
</dbReference>
<comment type="similarity">
    <text evidence="2">Belongs to the Gfo/Idh/MocA family. Glycosyl hydrolase 109 subfamily.</text>
</comment>
<evidence type="ECO:0000256" key="4">
    <source>
        <dbReference type="ARBA" id="ARBA00023027"/>
    </source>
</evidence>
<dbReference type="InterPro" id="IPR050463">
    <property type="entry name" value="Gfo/Idh/MocA_oxidrdct_glycsds"/>
</dbReference>
<dbReference type="SUPFAM" id="SSF51735">
    <property type="entry name" value="NAD(P)-binding Rossmann-fold domains"/>
    <property type="match status" value="1"/>
</dbReference>
<evidence type="ECO:0000256" key="1">
    <source>
        <dbReference type="ARBA" id="ARBA00001911"/>
    </source>
</evidence>
<dbReference type="InterPro" id="IPR001763">
    <property type="entry name" value="Rhodanese-like_dom"/>
</dbReference>
<gene>
    <name evidence="7" type="ORF">VRU48_06100</name>
</gene>
<dbReference type="PANTHER" id="PTHR43818">
    <property type="entry name" value="BCDNA.GH03377"/>
    <property type="match status" value="1"/>
</dbReference>
<dbReference type="Gene3D" id="3.30.360.10">
    <property type="entry name" value="Dihydrodipicolinate Reductase, domain 2"/>
    <property type="match status" value="1"/>
</dbReference>
<protein>
    <submittedName>
        <fullName evidence="7">Gfo/Idh/MocA family oxidoreductase</fullName>
    </submittedName>
</protein>
<dbReference type="InterPro" id="IPR049303">
    <property type="entry name" value="Glyco_hydro_109_C"/>
</dbReference>
<dbReference type="EMBL" id="JAZDQT010000001">
    <property type="protein sequence ID" value="MEE1944671.1"/>
    <property type="molecule type" value="Genomic_DNA"/>
</dbReference>